<proteinExistence type="predicted"/>
<protein>
    <submittedName>
        <fullName evidence="1">Uncharacterized protein</fullName>
    </submittedName>
</protein>
<gene>
    <name evidence="1" type="ORF">PR048_021674</name>
</gene>
<evidence type="ECO:0000313" key="2">
    <source>
        <dbReference type="Proteomes" id="UP001159363"/>
    </source>
</evidence>
<dbReference type="InterPro" id="IPR043502">
    <property type="entry name" value="DNA/RNA_pol_sf"/>
</dbReference>
<comment type="caution">
    <text evidence="1">The sequence shown here is derived from an EMBL/GenBank/DDBJ whole genome shotgun (WGS) entry which is preliminary data.</text>
</comment>
<dbReference type="SUPFAM" id="SSF56672">
    <property type="entry name" value="DNA/RNA polymerases"/>
    <property type="match status" value="1"/>
</dbReference>
<dbReference type="EMBL" id="JARBHB010000008">
    <property type="protein sequence ID" value="KAJ8877220.1"/>
    <property type="molecule type" value="Genomic_DNA"/>
</dbReference>
<sequence length="93" mass="10291">MYMGNVVWPQKFTKVNVPVELPESVNGLGEMKGTVKIVLKDGAKPFVQLVPRTVPIPLLKKLKAEFEKLIQLDIIGPVTEPTEWVAPVVVVSK</sequence>
<organism evidence="1 2">
    <name type="scientific">Dryococelus australis</name>
    <dbReference type="NCBI Taxonomy" id="614101"/>
    <lineage>
        <taxon>Eukaryota</taxon>
        <taxon>Metazoa</taxon>
        <taxon>Ecdysozoa</taxon>
        <taxon>Arthropoda</taxon>
        <taxon>Hexapoda</taxon>
        <taxon>Insecta</taxon>
        <taxon>Pterygota</taxon>
        <taxon>Neoptera</taxon>
        <taxon>Polyneoptera</taxon>
        <taxon>Phasmatodea</taxon>
        <taxon>Verophasmatodea</taxon>
        <taxon>Anareolatae</taxon>
        <taxon>Phasmatidae</taxon>
        <taxon>Eurycanthinae</taxon>
        <taxon>Dryococelus</taxon>
    </lineage>
</organism>
<reference evidence="1 2" key="1">
    <citation type="submission" date="2023-02" db="EMBL/GenBank/DDBJ databases">
        <title>LHISI_Scaffold_Assembly.</title>
        <authorList>
            <person name="Stuart O.P."/>
            <person name="Cleave R."/>
            <person name="Magrath M.J.L."/>
            <person name="Mikheyev A.S."/>
        </authorList>
    </citation>
    <scope>NUCLEOTIDE SEQUENCE [LARGE SCALE GENOMIC DNA]</scope>
    <source>
        <strain evidence="1">Daus_M_001</strain>
        <tissue evidence="1">Leg muscle</tissue>
    </source>
</reference>
<dbReference type="Proteomes" id="UP001159363">
    <property type="component" value="Chromosome 7"/>
</dbReference>
<evidence type="ECO:0000313" key="1">
    <source>
        <dbReference type="EMBL" id="KAJ8877220.1"/>
    </source>
</evidence>
<dbReference type="Gene3D" id="3.10.10.10">
    <property type="entry name" value="HIV Type 1 Reverse Transcriptase, subunit A, domain 1"/>
    <property type="match status" value="1"/>
</dbReference>
<keyword evidence="2" id="KW-1185">Reference proteome</keyword>
<name>A0ABQ9GYX3_9NEOP</name>
<accession>A0ABQ9GYX3</accession>